<reference evidence="3" key="1">
    <citation type="journal article" date="2019" name="Int. J. Syst. Evol. Microbiol.">
        <title>The Global Catalogue of Microorganisms (GCM) 10K type strain sequencing project: providing services to taxonomists for standard genome sequencing and annotation.</title>
        <authorList>
            <consortium name="The Broad Institute Genomics Platform"/>
            <consortium name="The Broad Institute Genome Sequencing Center for Infectious Disease"/>
            <person name="Wu L."/>
            <person name="Ma J."/>
        </authorList>
    </citation>
    <scope>NUCLEOTIDE SEQUENCE [LARGE SCALE GENOMIC DNA]</scope>
    <source>
        <strain evidence="3">CGMCC 1.12404</strain>
    </source>
</reference>
<accession>A0ABQ1GVB1</accession>
<organism evidence="2 3">
    <name type="scientific">Kroppenstedtia guangzhouensis</name>
    <dbReference type="NCBI Taxonomy" id="1274356"/>
    <lineage>
        <taxon>Bacteria</taxon>
        <taxon>Bacillati</taxon>
        <taxon>Bacillota</taxon>
        <taxon>Bacilli</taxon>
        <taxon>Bacillales</taxon>
        <taxon>Thermoactinomycetaceae</taxon>
        <taxon>Kroppenstedtia</taxon>
    </lineage>
</organism>
<dbReference type="EMBL" id="BMEX01000009">
    <property type="protein sequence ID" value="GGA50632.1"/>
    <property type="molecule type" value="Genomic_DNA"/>
</dbReference>
<feature type="transmembrane region" description="Helical" evidence="1">
    <location>
        <begin position="51"/>
        <end position="75"/>
    </location>
</feature>
<keyword evidence="3" id="KW-1185">Reference proteome</keyword>
<dbReference type="RefSeq" id="WP_188432835.1">
    <property type="nucleotide sequence ID" value="NZ_BMEX01000009.1"/>
</dbReference>
<dbReference type="Proteomes" id="UP000617979">
    <property type="component" value="Unassembled WGS sequence"/>
</dbReference>
<feature type="transmembrane region" description="Helical" evidence="1">
    <location>
        <begin position="21"/>
        <end position="39"/>
    </location>
</feature>
<comment type="caution">
    <text evidence="2">The sequence shown here is derived from an EMBL/GenBank/DDBJ whole genome shotgun (WGS) entry which is preliminary data.</text>
</comment>
<evidence type="ECO:0000256" key="1">
    <source>
        <dbReference type="SAM" id="Phobius"/>
    </source>
</evidence>
<evidence type="ECO:0000313" key="2">
    <source>
        <dbReference type="EMBL" id="GGA50632.1"/>
    </source>
</evidence>
<proteinExistence type="predicted"/>
<sequence>MQKSEKKYIEILGDTVHPIHVTVSIILCATFSLTGFLAGKRLFPAIADEKMILSYSLLLGIGSGLAATLIAALLFRPKRFLIESTASPEEIEAILHDMQIDPSEEADMIQKDAVTRKEMEELGISHIFVGKGDRSS</sequence>
<keyword evidence="1" id="KW-0472">Membrane</keyword>
<gene>
    <name evidence="2" type="ORF">GCM10007416_24750</name>
</gene>
<keyword evidence="1" id="KW-0812">Transmembrane</keyword>
<evidence type="ECO:0000313" key="3">
    <source>
        <dbReference type="Proteomes" id="UP000617979"/>
    </source>
</evidence>
<name>A0ABQ1GVB1_9BACL</name>
<keyword evidence="1" id="KW-1133">Transmembrane helix</keyword>
<protein>
    <submittedName>
        <fullName evidence="2">Uncharacterized protein</fullName>
    </submittedName>
</protein>